<organism evidence="2">
    <name type="scientific">marine metagenome</name>
    <dbReference type="NCBI Taxonomy" id="408172"/>
    <lineage>
        <taxon>unclassified sequences</taxon>
        <taxon>metagenomes</taxon>
        <taxon>ecological metagenomes</taxon>
    </lineage>
</organism>
<feature type="transmembrane region" description="Helical" evidence="1">
    <location>
        <begin position="26"/>
        <end position="49"/>
    </location>
</feature>
<evidence type="ECO:0008006" key="3">
    <source>
        <dbReference type="Google" id="ProtNLM"/>
    </source>
</evidence>
<dbReference type="EMBL" id="UINC01045170">
    <property type="protein sequence ID" value="SVB51601.1"/>
    <property type="molecule type" value="Genomic_DNA"/>
</dbReference>
<protein>
    <recommendedName>
        <fullName evidence="3">Cardiolipin synthase N-terminal domain-containing protein</fullName>
    </recommendedName>
</protein>
<evidence type="ECO:0000313" key="2">
    <source>
        <dbReference type="EMBL" id="SVB51601.1"/>
    </source>
</evidence>
<keyword evidence="1" id="KW-0472">Membrane</keyword>
<sequence>MIDYIFYLCVDILAWLAKATGTTYELVNILIFIIGYPVFVIVLLGVIYWQYKKIRKLQCVKLN</sequence>
<dbReference type="AlphaFoldDB" id="A0A382ENR0"/>
<accession>A0A382ENR0</accession>
<reference evidence="2" key="1">
    <citation type="submission" date="2018-05" db="EMBL/GenBank/DDBJ databases">
        <authorList>
            <person name="Lanie J.A."/>
            <person name="Ng W.-L."/>
            <person name="Kazmierczak K.M."/>
            <person name="Andrzejewski T.M."/>
            <person name="Davidsen T.M."/>
            <person name="Wayne K.J."/>
            <person name="Tettelin H."/>
            <person name="Glass J.I."/>
            <person name="Rusch D."/>
            <person name="Podicherti R."/>
            <person name="Tsui H.-C.T."/>
            <person name="Winkler M.E."/>
        </authorList>
    </citation>
    <scope>NUCLEOTIDE SEQUENCE</scope>
</reference>
<name>A0A382ENR0_9ZZZZ</name>
<gene>
    <name evidence="2" type="ORF">METZ01_LOCUS204455</name>
</gene>
<keyword evidence="1" id="KW-0812">Transmembrane</keyword>
<evidence type="ECO:0000256" key="1">
    <source>
        <dbReference type="SAM" id="Phobius"/>
    </source>
</evidence>
<keyword evidence="1" id="KW-1133">Transmembrane helix</keyword>
<proteinExistence type="predicted"/>